<organism evidence="10 11">
    <name type="scientific">Pseudocercospora musae</name>
    <dbReference type="NCBI Taxonomy" id="113226"/>
    <lineage>
        <taxon>Eukaryota</taxon>
        <taxon>Fungi</taxon>
        <taxon>Dikarya</taxon>
        <taxon>Ascomycota</taxon>
        <taxon>Pezizomycotina</taxon>
        <taxon>Dothideomycetes</taxon>
        <taxon>Dothideomycetidae</taxon>
        <taxon>Mycosphaerellales</taxon>
        <taxon>Mycosphaerellaceae</taxon>
        <taxon>Pseudocercospora</taxon>
    </lineage>
</organism>
<evidence type="ECO:0000256" key="1">
    <source>
        <dbReference type="ARBA" id="ARBA00004141"/>
    </source>
</evidence>
<feature type="transmembrane region" description="Helical" evidence="8">
    <location>
        <begin position="74"/>
        <end position="92"/>
    </location>
</feature>
<dbReference type="InterPro" id="IPR003663">
    <property type="entry name" value="Sugar/inositol_transpt"/>
</dbReference>
<feature type="transmembrane region" description="Helical" evidence="8">
    <location>
        <begin position="347"/>
        <end position="365"/>
    </location>
</feature>
<dbReference type="InterPro" id="IPR005828">
    <property type="entry name" value="MFS_sugar_transport-like"/>
</dbReference>
<feature type="transmembrane region" description="Helical" evidence="8">
    <location>
        <begin position="372"/>
        <end position="392"/>
    </location>
</feature>
<dbReference type="GO" id="GO:0016020">
    <property type="term" value="C:membrane"/>
    <property type="evidence" value="ECO:0007669"/>
    <property type="project" value="UniProtKB-SubCell"/>
</dbReference>
<evidence type="ECO:0000256" key="3">
    <source>
        <dbReference type="ARBA" id="ARBA00022448"/>
    </source>
</evidence>
<evidence type="ECO:0000256" key="6">
    <source>
        <dbReference type="ARBA" id="ARBA00023136"/>
    </source>
</evidence>
<dbReference type="PRINTS" id="PR00171">
    <property type="entry name" value="SUGRTRNSPORT"/>
</dbReference>
<comment type="similarity">
    <text evidence="2 7">Belongs to the major facilitator superfamily. Sugar transporter (TC 2.A.1.1) family.</text>
</comment>
<reference evidence="10 11" key="1">
    <citation type="submission" date="2015-07" db="EMBL/GenBank/DDBJ databases">
        <title>Comparative genomics of the Sigatoka disease complex on banana suggests a link between parallel evolutionary changes in Pseudocercospora fijiensis and Pseudocercospora eumusae and increased virulence on the banana host.</title>
        <authorList>
            <person name="Chang T.-C."/>
            <person name="Salvucci A."/>
            <person name="Crous P.W."/>
            <person name="Stergiopoulos I."/>
        </authorList>
    </citation>
    <scope>NUCLEOTIDE SEQUENCE [LARGE SCALE GENOMIC DNA]</scope>
    <source>
        <strain evidence="10 11">CBS 116634</strain>
    </source>
</reference>
<feature type="transmembrane region" description="Helical" evidence="8">
    <location>
        <begin position="443"/>
        <end position="460"/>
    </location>
</feature>
<dbReference type="NCBIfam" id="TIGR00879">
    <property type="entry name" value="SP"/>
    <property type="match status" value="1"/>
</dbReference>
<feature type="transmembrane region" description="Helical" evidence="8">
    <location>
        <begin position="289"/>
        <end position="311"/>
    </location>
</feature>
<accession>A0A139IRA8</accession>
<dbReference type="PANTHER" id="PTHR48022">
    <property type="entry name" value="PLASTIDIC GLUCOSE TRANSPORTER 4"/>
    <property type="match status" value="1"/>
</dbReference>
<dbReference type="GO" id="GO:0005351">
    <property type="term" value="F:carbohydrate:proton symporter activity"/>
    <property type="evidence" value="ECO:0007669"/>
    <property type="project" value="TreeGrafter"/>
</dbReference>
<feature type="transmembrane region" description="Helical" evidence="8">
    <location>
        <begin position="104"/>
        <end position="121"/>
    </location>
</feature>
<evidence type="ECO:0000256" key="5">
    <source>
        <dbReference type="ARBA" id="ARBA00022989"/>
    </source>
</evidence>
<dbReference type="Pfam" id="PF00083">
    <property type="entry name" value="Sugar_tr"/>
    <property type="match status" value="1"/>
</dbReference>
<keyword evidence="4 8" id="KW-0812">Transmembrane</keyword>
<dbReference type="PROSITE" id="PS00216">
    <property type="entry name" value="SUGAR_TRANSPORT_1"/>
    <property type="match status" value="1"/>
</dbReference>
<dbReference type="InterPro" id="IPR020846">
    <property type="entry name" value="MFS_dom"/>
</dbReference>
<dbReference type="EMBL" id="LFZO01000022">
    <property type="protein sequence ID" value="KXT17327.1"/>
    <property type="molecule type" value="Genomic_DNA"/>
</dbReference>
<evidence type="ECO:0000256" key="2">
    <source>
        <dbReference type="ARBA" id="ARBA00010992"/>
    </source>
</evidence>
<dbReference type="InterPro" id="IPR005829">
    <property type="entry name" value="Sugar_transporter_CS"/>
</dbReference>
<evidence type="ECO:0000313" key="10">
    <source>
        <dbReference type="EMBL" id="KXT17327.1"/>
    </source>
</evidence>
<feature type="transmembrane region" description="Helical" evidence="8">
    <location>
        <begin position="197"/>
        <end position="216"/>
    </location>
</feature>
<dbReference type="PROSITE" id="PS50850">
    <property type="entry name" value="MFS"/>
    <property type="match status" value="1"/>
</dbReference>
<dbReference type="PROSITE" id="PS00217">
    <property type="entry name" value="SUGAR_TRANSPORT_2"/>
    <property type="match status" value="1"/>
</dbReference>
<dbReference type="Proteomes" id="UP000073492">
    <property type="component" value="Unassembled WGS sequence"/>
</dbReference>
<dbReference type="AlphaFoldDB" id="A0A139IRA8"/>
<protein>
    <recommendedName>
        <fullName evidence="9">Major facilitator superfamily (MFS) profile domain-containing protein</fullName>
    </recommendedName>
</protein>
<dbReference type="InterPro" id="IPR050360">
    <property type="entry name" value="MFS_Sugar_Transporters"/>
</dbReference>
<feature type="transmembrane region" description="Helical" evidence="8">
    <location>
        <begin position="127"/>
        <end position="149"/>
    </location>
</feature>
<dbReference type="PANTHER" id="PTHR48022:SF8">
    <property type="entry name" value="MAJOR FACILITATOR SUPERFAMILY (MFS) PROFILE DOMAIN-CONTAINING PROTEIN-RELATED"/>
    <property type="match status" value="1"/>
</dbReference>
<feature type="transmembrane region" description="Helical" evidence="8">
    <location>
        <begin position="412"/>
        <end position="436"/>
    </location>
</feature>
<name>A0A139IRA8_9PEZI</name>
<evidence type="ECO:0000313" key="11">
    <source>
        <dbReference type="Proteomes" id="UP000073492"/>
    </source>
</evidence>
<dbReference type="SUPFAM" id="SSF103473">
    <property type="entry name" value="MFS general substrate transporter"/>
    <property type="match status" value="1"/>
</dbReference>
<keyword evidence="6 8" id="KW-0472">Membrane</keyword>
<comment type="subcellular location">
    <subcellularLocation>
        <location evidence="1">Membrane</location>
        <topology evidence="1">Multi-pass membrane protein</topology>
    </subcellularLocation>
</comment>
<dbReference type="InterPro" id="IPR036259">
    <property type="entry name" value="MFS_trans_sf"/>
</dbReference>
<evidence type="ECO:0000256" key="4">
    <source>
        <dbReference type="ARBA" id="ARBA00022692"/>
    </source>
</evidence>
<evidence type="ECO:0000256" key="7">
    <source>
        <dbReference type="RuleBase" id="RU003346"/>
    </source>
</evidence>
<evidence type="ECO:0000256" key="8">
    <source>
        <dbReference type="SAM" id="Phobius"/>
    </source>
</evidence>
<sequence>MAGGTSIWVSKDAKTDPKQIFNGRLLYLLITLAWAGCFYGFDSGNIGGILTLPSFENAFGLSGLSQEALDNRSGTIAAMLAAGGSAGALCAWPTADFLGRKWSVFLWGIVFLVGATMQMISNYDVLLAGRFIGGMGVGASSMLSPQFLAENAPKSVRGSMTATYNLMIILSLALAFWINYCVSLWHDAEHNDTQWRLAMGIQLIPGAMMCLMIPFIPETPRYLINRGKSEQGLKNLTRLRKLPPDHPYIQTEYQEIEAQVRFEQEAHQGHNVWVIIQDIFTNKSNAQRFFLAVMLFLFHKFTGTDSLNYYAPSIIHTKSFQAAANRVIGIFKLIGVKGNSNTLLTTGVYGIVKLVTTIFYVGWLVDRIGRRLPLLIGASIQATAMLYLALYIRFAGGNASEDTVGGTPAGGIVGIIFIYLYAFGWSFGHSVACYVVAAEIFPTRIRAFCMSFCFFVNWIVDYGITKATPIMLTEMGWGTFLLYAMLTYGGVVFVYFCLPELKGRSIESMDDLFQKPLWTMWRHAYPTEEEKIRSDVQDMIHAGKLERGHSIVEKSGAAIHVEKASDP</sequence>
<feature type="transmembrane region" description="Helical" evidence="8">
    <location>
        <begin position="161"/>
        <end position="185"/>
    </location>
</feature>
<comment type="caution">
    <text evidence="10">The sequence shown here is derived from an EMBL/GenBank/DDBJ whole genome shotgun (WGS) entry which is preliminary data.</text>
</comment>
<dbReference type="OrthoDB" id="5296287at2759"/>
<proteinExistence type="inferred from homology"/>
<keyword evidence="11" id="KW-1185">Reference proteome</keyword>
<evidence type="ECO:0000259" key="9">
    <source>
        <dbReference type="PROSITE" id="PS50850"/>
    </source>
</evidence>
<feature type="transmembrane region" description="Helical" evidence="8">
    <location>
        <begin position="480"/>
        <end position="498"/>
    </location>
</feature>
<keyword evidence="3 7" id="KW-0813">Transport</keyword>
<gene>
    <name evidence="10" type="ORF">AC579_546</name>
</gene>
<dbReference type="Gene3D" id="1.20.1250.20">
    <property type="entry name" value="MFS general substrate transporter like domains"/>
    <property type="match status" value="1"/>
</dbReference>
<keyword evidence="5 8" id="KW-1133">Transmembrane helix</keyword>
<feature type="domain" description="Major facilitator superfamily (MFS) profile" evidence="9">
    <location>
        <begin position="28"/>
        <end position="502"/>
    </location>
</feature>
<feature type="transmembrane region" description="Helical" evidence="8">
    <location>
        <begin position="21"/>
        <end position="41"/>
    </location>
</feature>